<dbReference type="InterPro" id="IPR020471">
    <property type="entry name" value="AKR"/>
</dbReference>
<dbReference type="SUPFAM" id="SSF51430">
    <property type="entry name" value="NAD(P)-linked oxidoreductase"/>
    <property type="match status" value="1"/>
</dbReference>
<dbReference type="InterPro" id="IPR036812">
    <property type="entry name" value="NAD(P)_OxRdtase_dom_sf"/>
</dbReference>
<protein>
    <submittedName>
        <fullName evidence="2">Unnamed protein product</fullName>
    </submittedName>
</protein>
<dbReference type="OrthoDB" id="416253at2759"/>
<gene>
    <name evidence="2" type="ORF">Plil01_000072000</name>
</gene>
<name>A0A9W6T9L2_9STRA</name>
<reference evidence="2" key="1">
    <citation type="submission" date="2023-04" db="EMBL/GenBank/DDBJ databases">
        <title>Phytophthora lilii NBRC 32176.</title>
        <authorList>
            <person name="Ichikawa N."/>
            <person name="Sato H."/>
            <person name="Tonouchi N."/>
        </authorList>
    </citation>
    <scope>NUCLEOTIDE SEQUENCE</scope>
    <source>
        <strain evidence="2">NBRC 32176</strain>
    </source>
</reference>
<dbReference type="PANTHER" id="PTHR43827">
    <property type="entry name" value="2,5-DIKETO-D-GLUCONIC ACID REDUCTASE"/>
    <property type="match status" value="1"/>
</dbReference>
<keyword evidence="3" id="KW-1185">Reference proteome</keyword>
<comment type="caution">
    <text evidence="2">The sequence shown here is derived from an EMBL/GenBank/DDBJ whole genome shotgun (WGS) entry which is preliminary data.</text>
</comment>
<dbReference type="Pfam" id="PF00248">
    <property type="entry name" value="Aldo_ket_red"/>
    <property type="match status" value="1"/>
</dbReference>
<feature type="domain" description="NADP-dependent oxidoreductase" evidence="1">
    <location>
        <begin position="106"/>
        <end position="281"/>
    </location>
</feature>
<dbReference type="InterPro" id="IPR023210">
    <property type="entry name" value="NADP_OxRdtase_dom"/>
</dbReference>
<evidence type="ECO:0000259" key="1">
    <source>
        <dbReference type="Pfam" id="PF00248"/>
    </source>
</evidence>
<accession>A0A9W6T9L2</accession>
<organism evidence="2 3">
    <name type="scientific">Phytophthora lilii</name>
    <dbReference type="NCBI Taxonomy" id="2077276"/>
    <lineage>
        <taxon>Eukaryota</taxon>
        <taxon>Sar</taxon>
        <taxon>Stramenopiles</taxon>
        <taxon>Oomycota</taxon>
        <taxon>Peronosporomycetes</taxon>
        <taxon>Peronosporales</taxon>
        <taxon>Peronosporaceae</taxon>
        <taxon>Phytophthora</taxon>
    </lineage>
</organism>
<dbReference type="Gene3D" id="3.20.20.100">
    <property type="entry name" value="NADP-dependent oxidoreductase domain"/>
    <property type="match status" value="2"/>
</dbReference>
<proteinExistence type="predicted"/>
<sequence>MQTSLRLQSRLVRRSSGALQLEQIHHKDAQPLNLKDPSVSAGQLRDMSVVIPTKTLPSGAKIPIIGFGAYLENQVSNSYNIVLSALKQGYRHIDTAKLFLTDWGYKRALASIKKSNEKIGLGYIDLFLLHAPGDAATRAETWRALEDLQEQGILKDIGVSNFSGAHIDKLMKTAKVKPAVNQIELHPWLTRPETVQYCKDHDIIVEAYSPLVKAFKMKDLTLNEIANEVGASPAQVLVAFSLANDIIPLPKSANPQRQKDNLAAINVKLSTAQVERLAALDEYFVTDWDPIRDEEV</sequence>
<evidence type="ECO:0000313" key="2">
    <source>
        <dbReference type="EMBL" id="GMF09853.1"/>
    </source>
</evidence>
<dbReference type="CDD" id="cd19071">
    <property type="entry name" value="AKR_AKR1-5-like"/>
    <property type="match status" value="1"/>
</dbReference>
<dbReference type="Proteomes" id="UP001165083">
    <property type="component" value="Unassembled WGS sequence"/>
</dbReference>
<dbReference type="PANTHER" id="PTHR43827:SF13">
    <property type="entry name" value="ALDO_KETO REDUCTASE FAMILY PROTEIN"/>
    <property type="match status" value="1"/>
</dbReference>
<dbReference type="EMBL" id="BSXW01000021">
    <property type="protein sequence ID" value="GMF09853.1"/>
    <property type="molecule type" value="Genomic_DNA"/>
</dbReference>
<evidence type="ECO:0000313" key="3">
    <source>
        <dbReference type="Proteomes" id="UP001165083"/>
    </source>
</evidence>
<dbReference type="GO" id="GO:0016491">
    <property type="term" value="F:oxidoreductase activity"/>
    <property type="evidence" value="ECO:0007669"/>
    <property type="project" value="InterPro"/>
</dbReference>
<dbReference type="AlphaFoldDB" id="A0A9W6T9L2"/>